<dbReference type="InterPro" id="IPR008792">
    <property type="entry name" value="PQQD"/>
</dbReference>
<dbReference type="Gene3D" id="1.10.10.1150">
    <property type="entry name" value="Coenzyme PQQ synthesis protein D (PqqD)"/>
    <property type="match status" value="1"/>
</dbReference>
<evidence type="ECO:0000313" key="1">
    <source>
        <dbReference type="EMBL" id="HFI90779.1"/>
    </source>
</evidence>
<proteinExistence type="predicted"/>
<gene>
    <name evidence="1" type="ORF">ENS31_04505</name>
</gene>
<reference evidence="1" key="1">
    <citation type="journal article" date="2020" name="mSystems">
        <title>Genome- and Community-Level Interaction Insights into Carbon Utilization and Element Cycling Functions of Hydrothermarchaeota in Hydrothermal Sediment.</title>
        <authorList>
            <person name="Zhou Z."/>
            <person name="Liu Y."/>
            <person name="Xu W."/>
            <person name="Pan J."/>
            <person name="Luo Z.H."/>
            <person name="Li M."/>
        </authorList>
    </citation>
    <scope>NUCLEOTIDE SEQUENCE [LARGE SCALE GENOMIC DNA]</scope>
    <source>
        <strain evidence="1">SpSt-479</strain>
    </source>
</reference>
<comment type="caution">
    <text evidence="1">The sequence shown here is derived from an EMBL/GenBank/DDBJ whole genome shotgun (WGS) entry which is preliminary data.</text>
</comment>
<dbReference type="EMBL" id="DSUJ01000008">
    <property type="protein sequence ID" value="HFI90779.1"/>
    <property type="molecule type" value="Genomic_DNA"/>
</dbReference>
<sequence>MFKKNKNLSEVNYLELTPVRNYNHIVEDINKVSVLIPRFTNKILVKYLVPRLKSPDIKVKLDKFGSAAWLKADGNKNVQTICDELLSEFGDEINPVVERVTKFYSQLYQYQFISFKELKERK</sequence>
<dbReference type="AlphaFoldDB" id="A0A7V2ZIV0"/>
<dbReference type="Pfam" id="PF05402">
    <property type="entry name" value="PqqD"/>
    <property type="match status" value="1"/>
</dbReference>
<organism evidence="1">
    <name type="scientific">Ignavibacterium album</name>
    <dbReference type="NCBI Taxonomy" id="591197"/>
    <lineage>
        <taxon>Bacteria</taxon>
        <taxon>Pseudomonadati</taxon>
        <taxon>Ignavibacteriota</taxon>
        <taxon>Ignavibacteria</taxon>
        <taxon>Ignavibacteriales</taxon>
        <taxon>Ignavibacteriaceae</taxon>
        <taxon>Ignavibacterium</taxon>
    </lineage>
</organism>
<protein>
    <submittedName>
        <fullName evidence="1">PqqD family protein</fullName>
    </submittedName>
</protein>
<accession>A0A7V2ZIV0</accession>
<name>A0A7V2ZIV0_9BACT</name>
<dbReference type="InterPro" id="IPR041881">
    <property type="entry name" value="PqqD_sf"/>
</dbReference>